<gene>
    <name evidence="2" type="ORF">Dpo_14c00250</name>
</gene>
<organism evidence="2 3">
    <name type="scientific">Desulfotignum phosphitoxidans DSM 13687</name>
    <dbReference type="NCBI Taxonomy" id="1286635"/>
    <lineage>
        <taxon>Bacteria</taxon>
        <taxon>Pseudomonadati</taxon>
        <taxon>Thermodesulfobacteriota</taxon>
        <taxon>Desulfobacteria</taxon>
        <taxon>Desulfobacterales</taxon>
        <taxon>Desulfobacteraceae</taxon>
        <taxon>Desulfotignum</taxon>
    </lineage>
</organism>
<keyword evidence="1" id="KW-0472">Membrane</keyword>
<dbReference type="NCBIfam" id="NF047558">
    <property type="entry name" value="TPR_END_plus"/>
    <property type="match status" value="1"/>
</dbReference>
<feature type="transmembrane region" description="Helical" evidence="1">
    <location>
        <begin position="429"/>
        <end position="455"/>
    </location>
</feature>
<comment type="caution">
    <text evidence="2">The sequence shown here is derived from an EMBL/GenBank/DDBJ whole genome shotgun (WGS) entry which is preliminary data.</text>
</comment>
<dbReference type="RefSeq" id="WP_006968441.1">
    <property type="nucleotide sequence ID" value="NZ_APJX01000014.1"/>
</dbReference>
<dbReference type="InterPro" id="IPR011990">
    <property type="entry name" value="TPR-like_helical_dom_sf"/>
</dbReference>
<name>S0FZX4_9BACT</name>
<reference evidence="2 3" key="1">
    <citation type="journal article" date="2013" name="Genome Announc.">
        <title>Draft Genome Sequence of Desulfotignum phosphitoxidans DSM 13687 Strain FiPS-3.</title>
        <authorList>
            <person name="Poehlein A."/>
            <person name="Daniel R."/>
            <person name="Simeonova D.D."/>
        </authorList>
    </citation>
    <scope>NUCLEOTIDE SEQUENCE [LARGE SCALE GENOMIC DNA]</scope>
    <source>
        <strain evidence="2 3">DSM 13687</strain>
    </source>
</reference>
<dbReference type="AlphaFoldDB" id="S0FZX4"/>
<accession>S0FZX4</accession>
<proteinExistence type="predicted"/>
<keyword evidence="1" id="KW-1133">Transmembrane helix</keyword>
<dbReference type="InterPro" id="IPR019734">
    <property type="entry name" value="TPR_rpt"/>
</dbReference>
<keyword evidence="1" id="KW-0812">Transmembrane</keyword>
<protein>
    <submittedName>
        <fullName evidence="2">TPR repeat-containing protein</fullName>
    </submittedName>
</protein>
<keyword evidence="3" id="KW-1185">Reference proteome</keyword>
<evidence type="ECO:0000313" key="3">
    <source>
        <dbReference type="Proteomes" id="UP000014216"/>
    </source>
</evidence>
<dbReference type="Proteomes" id="UP000014216">
    <property type="component" value="Unassembled WGS sequence"/>
</dbReference>
<dbReference type="Gene3D" id="1.25.40.10">
    <property type="entry name" value="Tetratricopeptide repeat domain"/>
    <property type="match status" value="1"/>
</dbReference>
<dbReference type="SMART" id="SM00028">
    <property type="entry name" value="TPR"/>
    <property type="match status" value="3"/>
</dbReference>
<sequence>MKLYINELAPWERKNEYFHHIQLGKDVESQTTILHDAINNQTQAQLASASAIIASKERIADDIGELSLGIDRIEQGIESLKASFEWGISEVVWQLEQNRKVLKSILEVLMTPLDTQARERRKRAENAYSNGWIDDAEEEFLESEKLNRYDFAIHLSLGMIYLFHKIDKNKALEYLEKAIKYARPESDYYTSYTLLYKALIMRDFGKLEEAEKCTNEAIKISPNISEAFYQNAQYNALLNRPEKAIKMLEIAITNDVNYCEKCHNDPTFDNIRSNVFGLFKQLRKREGDEAQSKYSKITQRYKKLNNTVDSLRKEFDIKPLNKEVLSLFHRTKKLIDRNSYRDYLEANSLLDEAKDKVQKLHNDTLKNIDYKISSLESKISRIKSSHNDHYRESEGTLVKIWFIAIPLGIILGLRGCFSELEKDYGTGSGILAGIGALFSIPFKILLFTLILYLVFKFILKTNKKNQPEEINSLKEEIMILREKSDLVKFYRKTD</sequence>
<evidence type="ECO:0000313" key="2">
    <source>
        <dbReference type="EMBL" id="EMS77542.1"/>
    </source>
</evidence>
<evidence type="ECO:0000256" key="1">
    <source>
        <dbReference type="SAM" id="Phobius"/>
    </source>
</evidence>
<dbReference type="SUPFAM" id="SSF48452">
    <property type="entry name" value="TPR-like"/>
    <property type="match status" value="1"/>
</dbReference>
<dbReference type="EMBL" id="APJX01000014">
    <property type="protein sequence ID" value="EMS77542.1"/>
    <property type="molecule type" value="Genomic_DNA"/>
</dbReference>
<dbReference type="OrthoDB" id="9803982at2"/>